<evidence type="ECO:0000313" key="1">
    <source>
        <dbReference type="EMBL" id="VFK47287.1"/>
    </source>
</evidence>
<proteinExistence type="predicted"/>
<sequence length="153" mass="17199">MAIETESLNKQELSEYCRKGGLYVEQINGIRQRPFFKKQFSKSRENREGDVEMGAVGKQPIHIGYSLIDLNLGADRTEAAFACSGDVSNLIGMVGTNISGIAESFRLSMVHDLPNIVSSGKTSDRWFERNCSYLSSKNRLRVKWLLLMVSIMD</sequence>
<name>A0A450Z0K0_9GAMM</name>
<organism evidence="1">
    <name type="scientific">Candidatus Kentrum sp. TC</name>
    <dbReference type="NCBI Taxonomy" id="2126339"/>
    <lineage>
        <taxon>Bacteria</taxon>
        <taxon>Pseudomonadati</taxon>
        <taxon>Pseudomonadota</taxon>
        <taxon>Gammaproteobacteria</taxon>
        <taxon>Candidatus Kentrum</taxon>
    </lineage>
</organism>
<gene>
    <name evidence="1" type="ORF">BECKTC1821D_GA0114238_10448</name>
</gene>
<dbReference type="AlphaFoldDB" id="A0A450Z0K0"/>
<protein>
    <submittedName>
        <fullName evidence="1">Uncharacterized protein</fullName>
    </submittedName>
</protein>
<dbReference type="EMBL" id="CAADFS010000044">
    <property type="protein sequence ID" value="VFK47287.1"/>
    <property type="molecule type" value="Genomic_DNA"/>
</dbReference>
<reference evidence="1" key="1">
    <citation type="submission" date="2019-02" db="EMBL/GenBank/DDBJ databases">
        <authorList>
            <person name="Gruber-Vodicka R. H."/>
            <person name="Seah K. B. B."/>
        </authorList>
    </citation>
    <scope>NUCLEOTIDE SEQUENCE</scope>
    <source>
        <strain evidence="1">BECK_BZ123</strain>
    </source>
</reference>
<accession>A0A450Z0K0</accession>